<sequence>CNLDLIHLGKEIEVKADIKFKNNTSYAIDTYIFSLNPGLEIQKVVCNGENLSFNRDLHILTVEPSAHLNSGDVDSLSIFYRGKINEEACYTDIGEDEREENYRVFIYNIDKRYGFITPEYVLLTHENLWYPVTGIPYGSAYPKIQSRDFINFELTVTTDSELTALSQGNLTQSDNGKYVFKPEVTLPQLSLTIG</sequence>
<proteinExistence type="predicted"/>
<feature type="non-terminal residue" evidence="1">
    <location>
        <position position="1"/>
    </location>
</feature>
<name>X1P9J4_9ZZZZ</name>
<dbReference type="InterPro" id="IPR042097">
    <property type="entry name" value="Aminopeptidase_N-like_N_sf"/>
</dbReference>
<dbReference type="SUPFAM" id="SSF63737">
    <property type="entry name" value="Leukotriene A4 hydrolase N-terminal domain"/>
    <property type="match status" value="1"/>
</dbReference>
<gene>
    <name evidence="1" type="ORF">S06H3_59897</name>
</gene>
<reference evidence="1" key="1">
    <citation type="journal article" date="2014" name="Front. Microbiol.">
        <title>High frequency of phylogenetically diverse reductive dehalogenase-homologous genes in deep subseafloor sedimentary metagenomes.</title>
        <authorList>
            <person name="Kawai M."/>
            <person name="Futagami T."/>
            <person name="Toyoda A."/>
            <person name="Takaki Y."/>
            <person name="Nishi S."/>
            <person name="Hori S."/>
            <person name="Arai W."/>
            <person name="Tsubouchi T."/>
            <person name="Morono Y."/>
            <person name="Uchiyama I."/>
            <person name="Ito T."/>
            <person name="Fujiyama A."/>
            <person name="Inagaki F."/>
            <person name="Takami H."/>
        </authorList>
    </citation>
    <scope>NUCLEOTIDE SEQUENCE</scope>
    <source>
        <strain evidence="1">Expedition CK06-06</strain>
    </source>
</reference>
<dbReference type="AlphaFoldDB" id="X1P9J4"/>
<feature type="non-terminal residue" evidence="1">
    <location>
        <position position="194"/>
    </location>
</feature>
<evidence type="ECO:0000313" key="1">
    <source>
        <dbReference type="EMBL" id="GAI52957.1"/>
    </source>
</evidence>
<organism evidence="1">
    <name type="scientific">marine sediment metagenome</name>
    <dbReference type="NCBI Taxonomy" id="412755"/>
    <lineage>
        <taxon>unclassified sequences</taxon>
        <taxon>metagenomes</taxon>
        <taxon>ecological metagenomes</taxon>
    </lineage>
</organism>
<dbReference type="Gene3D" id="2.60.40.1730">
    <property type="entry name" value="tricorn interacting facor f3 domain"/>
    <property type="match status" value="1"/>
</dbReference>
<accession>X1P9J4</accession>
<protein>
    <submittedName>
        <fullName evidence="1">Uncharacterized protein</fullName>
    </submittedName>
</protein>
<dbReference type="EMBL" id="BARV01038992">
    <property type="protein sequence ID" value="GAI52957.1"/>
    <property type="molecule type" value="Genomic_DNA"/>
</dbReference>
<comment type="caution">
    <text evidence="1">The sequence shown here is derived from an EMBL/GenBank/DDBJ whole genome shotgun (WGS) entry which is preliminary data.</text>
</comment>